<keyword evidence="3 6" id="KW-0812">Transmembrane</keyword>
<organism evidence="8 9">
    <name type="scientific">Streptococcus mitis</name>
    <dbReference type="NCBI Taxonomy" id="28037"/>
    <lineage>
        <taxon>Bacteria</taxon>
        <taxon>Bacillati</taxon>
        <taxon>Bacillota</taxon>
        <taxon>Bacilli</taxon>
        <taxon>Lactobacillales</taxon>
        <taxon>Streptococcaceae</taxon>
        <taxon>Streptococcus</taxon>
        <taxon>Streptococcus mitis group</taxon>
    </lineage>
</organism>
<feature type="domain" description="ABC transmembrane type-1" evidence="7">
    <location>
        <begin position="45"/>
        <end position="225"/>
    </location>
</feature>
<feature type="transmembrane region" description="Helical" evidence="6">
    <location>
        <begin position="47"/>
        <end position="69"/>
    </location>
</feature>
<dbReference type="Pfam" id="PF09084">
    <property type="entry name" value="NMT1"/>
    <property type="match status" value="1"/>
</dbReference>
<dbReference type="GO" id="GO:0055085">
    <property type="term" value="P:transmembrane transport"/>
    <property type="evidence" value="ECO:0007669"/>
    <property type="project" value="InterPro"/>
</dbReference>
<dbReference type="PROSITE" id="PS50928">
    <property type="entry name" value="ABC_TM1"/>
    <property type="match status" value="1"/>
</dbReference>
<dbReference type="SUPFAM" id="SSF53850">
    <property type="entry name" value="Periplasmic binding protein-like II"/>
    <property type="match status" value="1"/>
</dbReference>
<comment type="subcellular location">
    <subcellularLocation>
        <location evidence="6">Cell membrane</location>
        <topology evidence="6">Multi-pass membrane protein</topology>
    </subcellularLocation>
    <subcellularLocation>
        <location evidence="1">Membrane</location>
        <topology evidence="1">Multi-pass membrane protein</topology>
    </subcellularLocation>
</comment>
<feature type="transmembrane region" description="Helical" evidence="6">
    <location>
        <begin position="256"/>
        <end position="274"/>
    </location>
</feature>
<evidence type="ECO:0000256" key="6">
    <source>
        <dbReference type="RuleBase" id="RU363032"/>
    </source>
</evidence>
<feature type="transmembrane region" description="Helical" evidence="6">
    <location>
        <begin position="151"/>
        <end position="168"/>
    </location>
</feature>
<keyword evidence="2 6" id="KW-0813">Transport</keyword>
<dbReference type="PANTHER" id="PTHR31528">
    <property type="entry name" value="4-AMINO-5-HYDROXYMETHYL-2-METHYLPYRIMIDINE PHOSPHATE SYNTHASE THI11-RELATED"/>
    <property type="match status" value="1"/>
</dbReference>
<comment type="similarity">
    <text evidence="6">Belongs to the binding-protein-dependent transport system permease family.</text>
</comment>
<name>A0A150NJC3_STRMT</name>
<evidence type="ECO:0000256" key="1">
    <source>
        <dbReference type="ARBA" id="ARBA00004141"/>
    </source>
</evidence>
<comment type="caution">
    <text evidence="8">The sequence shown here is derived from an EMBL/GenBank/DDBJ whole genome shotgun (WGS) entry which is preliminary data.</text>
</comment>
<dbReference type="InterPro" id="IPR027939">
    <property type="entry name" value="NMT1/THI5"/>
</dbReference>
<reference evidence="8 9" key="1">
    <citation type="submission" date="2016-01" db="EMBL/GenBank/DDBJ databases">
        <title>Highly variable Streptococcus oralis are common among viridans streptococci isolated from primates.</title>
        <authorList>
            <person name="Denapaite D."/>
            <person name="Rieger M."/>
            <person name="Koendgen S."/>
            <person name="Brueckner R."/>
            <person name="Ochigava I."/>
            <person name="Kappeler P."/>
            <person name="Maetz-Rensing K."/>
            <person name="Leendertz F."/>
            <person name="Hakenbeck R."/>
        </authorList>
    </citation>
    <scope>NUCLEOTIDE SEQUENCE [LARGE SCALE GENOMIC DNA]</scope>
    <source>
        <strain evidence="8 9">10712</strain>
    </source>
</reference>
<feature type="transmembrane region" description="Helical" evidence="6">
    <location>
        <begin position="111"/>
        <end position="130"/>
    </location>
</feature>
<evidence type="ECO:0000313" key="8">
    <source>
        <dbReference type="EMBL" id="KYF33571.1"/>
    </source>
</evidence>
<dbReference type="SUPFAM" id="SSF161098">
    <property type="entry name" value="MetI-like"/>
    <property type="match status" value="1"/>
</dbReference>
<dbReference type="GO" id="GO:0009228">
    <property type="term" value="P:thiamine biosynthetic process"/>
    <property type="evidence" value="ECO:0007669"/>
    <property type="project" value="InterPro"/>
</dbReference>
<keyword evidence="5 6" id="KW-0472">Membrane</keyword>
<feature type="transmembrane region" description="Helical" evidence="6">
    <location>
        <begin position="81"/>
        <end position="105"/>
    </location>
</feature>
<evidence type="ECO:0000313" key="9">
    <source>
        <dbReference type="Proteomes" id="UP000075618"/>
    </source>
</evidence>
<dbReference type="PATRIC" id="fig|28037.237.peg.1063"/>
<evidence type="ECO:0000256" key="5">
    <source>
        <dbReference type="ARBA" id="ARBA00023136"/>
    </source>
</evidence>
<keyword evidence="4 6" id="KW-1133">Transmembrane helix</keyword>
<gene>
    <name evidence="8" type="ORF">SMI10712_01892</name>
</gene>
<evidence type="ECO:0000259" key="7">
    <source>
        <dbReference type="PROSITE" id="PS50928"/>
    </source>
</evidence>
<sequence>MGFLGVLSIWQVAGFLKLLPKFILPTPLEILQSFVRDREFLWHHSWATLRVALLGLVLGVLIACLMAVLMDSLTWLNDLIYPMMVVVQTIPTIAIAPILVLWLGYGILPKIVLIILTTTFPIIVSILDGFRHCDKDMLTLFSLMRAKPWQILWHFKIPVSLPYFYAGLRVSVSYAFITTVVSEWLGGFEGLGVYMIQSKKLFQYDTMFAIIILVSIISLLGMKLVDVSENMLLNGNVRRIRMFLKRKEEIKMKKTWKVFLTLVTALVAVVLVACGQGTASKDNKEAELKKIDFILDWTPNTNHTGLYVAKEKGYFKEAGVDVDLKLPPEESSSDLVINGKAPFAVYFQDYMAKKLEKGAGITAVAAIVEHNTSGIISRKSDNVASPKDLVGKKYGTWNDPTELAMLKTLVESQGGDFEKVEKVPNNDSNSITPIANGVFDTAWIYYGWDGILAKSQGVDANFMYLKDYVKEFDYYSPVIIANNDYLKDNKEEARKVIQAIKKGYQYAMEHPEEAADILIKNAPELKEKRDFVIESQKYLSKEYASDKEKWGQFDAARWNAFYKWDKENGILKEDLTDKGFTNEFVK</sequence>
<dbReference type="PANTHER" id="PTHR31528:SF3">
    <property type="entry name" value="THIAMINE BIOSYNTHESIS PROTEIN HI_0357-RELATED"/>
    <property type="match status" value="1"/>
</dbReference>
<dbReference type="AlphaFoldDB" id="A0A150NJC3"/>
<dbReference type="Pfam" id="PF00528">
    <property type="entry name" value="BPD_transp_1"/>
    <property type="match status" value="1"/>
</dbReference>
<dbReference type="Gene3D" id="3.40.190.10">
    <property type="entry name" value="Periplasmic binding protein-like II"/>
    <property type="match status" value="2"/>
</dbReference>
<protein>
    <submittedName>
        <fullName evidence="8">Hydroxymethylpyrimidine ABC transporter, substrate-binding component</fullName>
    </submittedName>
</protein>
<feature type="transmembrane region" description="Helical" evidence="6">
    <location>
        <begin position="174"/>
        <end position="196"/>
    </location>
</feature>
<evidence type="ECO:0000256" key="2">
    <source>
        <dbReference type="ARBA" id="ARBA00022448"/>
    </source>
</evidence>
<dbReference type="InterPro" id="IPR015168">
    <property type="entry name" value="SsuA/THI5"/>
</dbReference>
<dbReference type="EMBL" id="LROT01000022">
    <property type="protein sequence ID" value="KYF33571.1"/>
    <property type="molecule type" value="Genomic_DNA"/>
</dbReference>
<proteinExistence type="inferred from homology"/>
<dbReference type="InterPro" id="IPR000515">
    <property type="entry name" value="MetI-like"/>
</dbReference>
<dbReference type="InterPro" id="IPR035906">
    <property type="entry name" value="MetI-like_sf"/>
</dbReference>
<evidence type="ECO:0000256" key="4">
    <source>
        <dbReference type="ARBA" id="ARBA00022989"/>
    </source>
</evidence>
<feature type="transmembrane region" description="Helical" evidence="6">
    <location>
        <begin position="208"/>
        <end position="225"/>
    </location>
</feature>
<dbReference type="Gene3D" id="1.10.3720.10">
    <property type="entry name" value="MetI-like"/>
    <property type="match status" value="1"/>
</dbReference>
<dbReference type="Proteomes" id="UP000075618">
    <property type="component" value="Unassembled WGS sequence"/>
</dbReference>
<evidence type="ECO:0000256" key="3">
    <source>
        <dbReference type="ARBA" id="ARBA00022692"/>
    </source>
</evidence>
<dbReference type="FunFam" id="1.10.3720.10:FF:000103">
    <property type="entry name" value="ABC transporter permease, nitrate/sulfonate/bicarbonate transport"/>
    <property type="match status" value="1"/>
</dbReference>
<accession>A0A150NJC3</accession>
<dbReference type="GO" id="GO:0005886">
    <property type="term" value="C:plasma membrane"/>
    <property type="evidence" value="ECO:0007669"/>
    <property type="project" value="UniProtKB-SubCell"/>
</dbReference>